<evidence type="ECO:0000256" key="4">
    <source>
        <dbReference type="ARBA" id="ARBA00023136"/>
    </source>
</evidence>
<feature type="transmembrane region" description="Helical" evidence="5">
    <location>
        <begin position="264"/>
        <end position="286"/>
    </location>
</feature>
<evidence type="ECO:0000256" key="5">
    <source>
        <dbReference type="RuleBase" id="RU363041"/>
    </source>
</evidence>
<keyword evidence="2 5" id="KW-0812">Transmembrane</keyword>
<feature type="transmembrane region" description="Helical" evidence="5">
    <location>
        <begin position="200"/>
        <end position="224"/>
    </location>
</feature>
<sequence length="318" mass="34187">MKIIRGICYTAVLSILLTACDVRSVNLSQSLSQSLLVVFALLALLFIAMWVKRLRHMRENGEAWNWPKPVEIVIGAITDFFDTLGIGSFAPSTALFRIFKLVPDELIPGTLNVGHTLGTITQALIFIQIVQVAPETLLPMILAAGIGAVIGTKMVGRLPRFQIRIGMGLALLIAATIMFLSMQGVLPAGLDALSLSGWKWWVGVIGNLLLGVLMPLGIGLYAPCMILVSLLGMSPLAAFPIMMGSCAFLMPISSMGFFRNGKYLPSAALGIAIGGVPAVLLAAYVVKSLPLEFVRWIVLAVVLIVAMTLLRAAWSERQ</sequence>
<evidence type="ECO:0000256" key="1">
    <source>
        <dbReference type="ARBA" id="ARBA00004141"/>
    </source>
</evidence>
<name>A0ABV6I8Y5_9BURK</name>
<dbReference type="PANTHER" id="PTHR43483">
    <property type="entry name" value="MEMBRANE TRANSPORTER PROTEIN HI_0806-RELATED"/>
    <property type="match status" value="1"/>
</dbReference>
<comment type="caution">
    <text evidence="6">The sequence shown here is derived from an EMBL/GenBank/DDBJ whole genome shotgun (WGS) entry which is preliminary data.</text>
</comment>
<proteinExistence type="inferred from homology"/>
<feature type="transmembrane region" description="Helical" evidence="5">
    <location>
        <begin position="168"/>
        <end position="188"/>
    </location>
</feature>
<keyword evidence="5" id="KW-1003">Cell membrane</keyword>
<dbReference type="PANTHER" id="PTHR43483:SF3">
    <property type="entry name" value="MEMBRANE TRANSPORTER PROTEIN HI_0806-RELATED"/>
    <property type="match status" value="1"/>
</dbReference>
<protein>
    <recommendedName>
        <fullName evidence="5">Probable membrane transporter protein</fullName>
    </recommendedName>
</protein>
<evidence type="ECO:0000313" key="6">
    <source>
        <dbReference type="EMBL" id="MFC0348289.1"/>
    </source>
</evidence>
<evidence type="ECO:0000256" key="2">
    <source>
        <dbReference type="ARBA" id="ARBA00022692"/>
    </source>
</evidence>
<feature type="transmembrane region" description="Helical" evidence="5">
    <location>
        <begin position="236"/>
        <end position="258"/>
    </location>
</feature>
<keyword evidence="4 5" id="KW-0472">Membrane</keyword>
<feature type="transmembrane region" description="Helical" evidence="5">
    <location>
        <begin position="34"/>
        <end position="51"/>
    </location>
</feature>
<feature type="transmembrane region" description="Helical" evidence="5">
    <location>
        <begin position="293"/>
        <end position="314"/>
    </location>
</feature>
<evidence type="ECO:0000313" key="7">
    <source>
        <dbReference type="Proteomes" id="UP001589844"/>
    </source>
</evidence>
<reference evidence="6 7" key="1">
    <citation type="submission" date="2024-09" db="EMBL/GenBank/DDBJ databases">
        <authorList>
            <person name="Sun Q."/>
            <person name="Mori K."/>
        </authorList>
    </citation>
    <scope>NUCLEOTIDE SEQUENCE [LARGE SCALE GENOMIC DNA]</scope>
    <source>
        <strain evidence="6 7">CCM 8677</strain>
    </source>
</reference>
<dbReference type="PROSITE" id="PS51257">
    <property type="entry name" value="PROKAR_LIPOPROTEIN"/>
    <property type="match status" value="1"/>
</dbReference>
<accession>A0ABV6I8Y5</accession>
<dbReference type="InterPro" id="IPR002781">
    <property type="entry name" value="TM_pro_TauE-like"/>
</dbReference>
<keyword evidence="7" id="KW-1185">Reference proteome</keyword>
<evidence type="ECO:0000256" key="3">
    <source>
        <dbReference type="ARBA" id="ARBA00022989"/>
    </source>
</evidence>
<comment type="subcellular location">
    <subcellularLocation>
        <location evidence="5">Cell membrane</location>
        <topology evidence="5">Multi-pass membrane protein</topology>
    </subcellularLocation>
    <subcellularLocation>
        <location evidence="1">Membrane</location>
        <topology evidence="1">Multi-pass membrane protein</topology>
    </subcellularLocation>
</comment>
<dbReference type="Pfam" id="PF01925">
    <property type="entry name" value="TauE"/>
    <property type="match status" value="1"/>
</dbReference>
<organism evidence="6 7">
    <name type="scientific">Undibacterium danionis</name>
    <dbReference type="NCBI Taxonomy" id="1812100"/>
    <lineage>
        <taxon>Bacteria</taxon>
        <taxon>Pseudomonadati</taxon>
        <taxon>Pseudomonadota</taxon>
        <taxon>Betaproteobacteria</taxon>
        <taxon>Burkholderiales</taxon>
        <taxon>Oxalobacteraceae</taxon>
        <taxon>Undibacterium</taxon>
    </lineage>
</organism>
<dbReference type="EMBL" id="JBHLXJ010000002">
    <property type="protein sequence ID" value="MFC0348289.1"/>
    <property type="molecule type" value="Genomic_DNA"/>
</dbReference>
<gene>
    <name evidence="6" type="ORF">ACFFJH_00565</name>
</gene>
<keyword evidence="3 5" id="KW-1133">Transmembrane helix</keyword>
<dbReference type="Proteomes" id="UP001589844">
    <property type="component" value="Unassembled WGS sequence"/>
</dbReference>
<dbReference type="RefSeq" id="WP_390209329.1">
    <property type="nucleotide sequence ID" value="NZ_JBHLXJ010000002.1"/>
</dbReference>
<feature type="transmembrane region" description="Helical" evidence="5">
    <location>
        <begin position="136"/>
        <end position="156"/>
    </location>
</feature>
<comment type="similarity">
    <text evidence="5">Belongs to the 4-toluene sulfonate uptake permease (TSUP) (TC 2.A.102) family.</text>
</comment>